<evidence type="ECO:0000256" key="2">
    <source>
        <dbReference type="ARBA" id="ARBA00009261"/>
    </source>
</evidence>
<comment type="subcellular location">
    <subcellularLocation>
        <location evidence="1 8">Cell membrane</location>
        <topology evidence="1 8">Multi-pass membrane protein</topology>
    </subcellularLocation>
</comment>
<evidence type="ECO:0000256" key="6">
    <source>
        <dbReference type="ARBA" id="ARBA00022989"/>
    </source>
</evidence>
<evidence type="ECO:0000256" key="4">
    <source>
        <dbReference type="ARBA" id="ARBA00022475"/>
    </source>
</evidence>
<evidence type="ECO:0000256" key="1">
    <source>
        <dbReference type="ARBA" id="ARBA00004651"/>
    </source>
</evidence>
<feature type="transmembrane region" description="Helical" evidence="8">
    <location>
        <begin position="12"/>
        <end position="29"/>
    </location>
</feature>
<dbReference type="Pfam" id="PF01235">
    <property type="entry name" value="Na_Ala_symp"/>
    <property type="match status" value="1"/>
</dbReference>
<accession>A0A1M5VEE6</accession>
<keyword evidence="5 8" id="KW-0812">Transmembrane</keyword>
<keyword evidence="8" id="KW-0769">Symport</keyword>
<keyword evidence="7 8" id="KW-0472">Membrane</keyword>
<evidence type="ECO:0000313" key="9">
    <source>
        <dbReference type="EMBL" id="SHH73494.1"/>
    </source>
</evidence>
<dbReference type="PANTHER" id="PTHR30330:SF14">
    <property type="entry name" value="SODIUM_AMINO ACID (ALANINE) SYMPORTER"/>
    <property type="match status" value="1"/>
</dbReference>
<dbReference type="PROSITE" id="PS00873">
    <property type="entry name" value="NA_ALANINE_SYMP"/>
    <property type="match status" value="1"/>
</dbReference>
<dbReference type="GO" id="GO:0005886">
    <property type="term" value="C:plasma membrane"/>
    <property type="evidence" value="ECO:0007669"/>
    <property type="project" value="UniProtKB-SubCell"/>
</dbReference>
<feature type="transmembrane region" description="Helical" evidence="8">
    <location>
        <begin position="349"/>
        <end position="374"/>
    </location>
</feature>
<dbReference type="InterPro" id="IPR001463">
    <property type="entry name" value="Na/Ala_symport"/>
</dbReference>
<organism evidence="9 10">
    <name type="scientific">Sporanaerobacter acetigenes DSM 13106</name>
    <dbReference type="NCBI Taxonomy" id="1123281"/>
    <lineage>
        <taxon>Bacteria</taxon>
        <taxon>Bacillati</taxon>
        <taxon>Bacillota</taxon>
        <taxon>Tissierellia</taxon>
        <taxon>Tissierellales</taxon>
        <taxon>Sporanaerobacteraceae</taxon>
        <taxon>Sporanaerobacter</taxon>
    </lineage>
</organism>
<dbReference type="PRINTS" id="PR00175">
    <property type="entry name" value="NAALASMPORT"/>
</dbReference>
<dbReference type="GO" id="GO:0005283">
    <property type="term" value="F:amino acid:sodium symporter activity"/>
    <property type="evidence" value="ECO:0007669"/>
    <property type="project" value="InterPro"/>
</dbReference>
<reference evidence="9 10" key="1">
    <citation type="submission" date="2016-11" db="EMBL/GenBank/DDBJ databases">
        <authorList>
            <person name="Jaros S."/>
            <person name="Januszkiewicz K."/>
            <person name="Wedrychowicz H."/>
        </authorList>
    </citation>
    <scope>NUCLEOTIDE SEQUENCE [LARGE SCALE GENOMIC DNA]</scope>
    <source>
        <strain evidence="9 10">DSM 13106</strain>
    </source>
</reference>
<keyword evidence="6 8" id="KW-1133">Transmembrane helix</keyword>
<evidence type="ECO:0000256" key="5">
    <source>
        <dbReference type="ARBA" id="ARBA00022692"/>
    </source>
</evidence>
<dbReference type="Proteomes" id="UP000184389">
    <property type="component" value="Unassembled WGS sequence"/>
</dbReference>
<keyword evidence="4 8" id="KW-1003">Cell membrane</keyword>
<keyword evidence="10" id="KW-1185">Reference proteome</keyword>
<dbReference type="STRING" id="1123281.SAMN02745180_00866"/>
<feature type="transmembrane region" description="Helical" evidence="8">
    <location>
        <begin position="214"/>
        <end position="231"/>
    </location>
</feature>
<proteinExistence type="inferred from homology"/>
<protein>
    <submittedName>
        <fullName evidence="9">Alanine or glycine:cation symporter, AGCS family</fullName>
    </submittedName>
</protein>
<feature type="transmembrane region" description="Helical" evidence="8">
    <location>
        <begin position="308"/>
        <end position="329"/>
    </location>
</feature>
<dbReference type="AlphaFoldDB" id="A0A1M5VEE6"/>
<keyword evidence="3 8" id="KW-0813">Transport</keyword>
<feature type="transmembrane region" description="Helical" evidence="8">
    <location>
        <begin position="152"/>
        <end position="171"/>
    </location>
</feature>
<feature type="transmembrane region" description="Helical" evidence="8">
    <location>
        <begin position="422"/>
        <end position="451"/>
    </location>
</feature>
<comment type="similarity">
    <text evidence="2 8">Belongs to the alanine or glycine:cation symporter (AGCS) (TC 2.A.25) family.</text>
</comment>
<sequence>MVFFEKLNDFLWGPPLIILMLGAGFYFTARSGFFQFRHFHHIMKNTFGKMKDKGDSGEGILKPFEAICIAVGGTVGVSNIGGVATAIAVGGPGAIFWMWIAALLGMVLKMVEVTLGVYYREKDEKGLPFGGPTYYMEKGLGEEKGFKGWKPLAIVFGAGIFSTFFITLQNYTVSEAIGNTFGINMMIVAVIYIVCVYIMISGGIPQLGKIATKIVPFMLMFYLVGGIVIIFKNITALPHALKLIVESAFTGSAAMGGFAGATVAQALQLGLARSVYSNEAGWGTSPMIHSTARTDHPVKQGLWGAFEVFMDTLVVCTITGLIVIITGEWSSGLDGATLALTVFEHEIGWFGRVIVALSIFLLGLTSSTGWYSYYEVLLRHLLGNNSKAKDRILKIYKWVYPIPELVFPTLAVTRGLPGEKVWLFADLVSAIPTFINVAVILVLSPTFFILLKDYKARYLEIGELDPNLALFYEDKNNKAKA</sequence>
<gene>
    <name evidence="9" type="ORF">SAMN02745180_00866</name>
</gene>
<dbReference type="EMBL" id="FQXR01000004">
    <property type="protein sequence ID" value="SHH73494.1"/>
    <property type="molecule type" value="Genomic_DNA"/>
</dbReference>
<evidence type="ECO:0000313" key="10">
    <source>
        <dbReference type="Proteomes" id="UP000184389"/>
    </source>
</evidence>
<dbReference type="RefSeq" id="WP_072743497.1">
    <property type="nucleotide sequence ID" value="NZ_FQXR01000004.1"/>
</dbReference>
<dbReference type="NCBIfam" id="TIGR00835">
    <property type="entry name" value="agcS"/>
    <property type="match status" value="1"/>
</dbReference>
<evidence type="ECO:0000256" key="8">
    <source>
        <dbReference type="RuleBase" id="RU363064"/>
    </source>
</evidence>
<dbReference type="PANTHER" id="PTHR30330">
    <property type="entry name" value="AGSS FAMILY TRANSPORTER, SODIUM-ALANINE"/>
    <property type="match status" value="1"/>
</dbReference>
<feature type="transmembrane region" description="Helical" evidence="8">
    <location>
        <begin position="183"/>
        <end position="202"/>
    </location>
</feature>
<name>A0A1M5VEE6_9FIRM</name>
<feature type="transmembrane region" description="Helical" evidence="8">
    <location>
        <begin position="243"/>
        <end position="264"/>
    </location>
</feature>
<evidence type="ECO:0000256" key="3">
    <source>
        <dbReference type="ARBA" id="ARBA00022448"/>
    </source>
</evidence>
<evidence type="ECO:0000256" key="7">
    <source>
        <dbReference type="ARBA" id="ARBA00023136"/>
    </source>
</evidence>